<organism evidence="2 3">
    <name type="scientific">Agrobacterium deltaense NCPPB 1641</name>
    <dbReference type="NCBI Taxonomy" id="1183425"/>
    <lineage>
        <taxon>Bacteria</taxon>
        <taxon>Pseudomonadati</taxon>
        <taxon>Pseudomonadota</taxon>
        <taxon>Alphaproteobacteria</taxon>
        <taxon>Hyphomicrobiales</taxon>
        <taxon>Rhizobiaceae</taxon>
        <taxon>Rhizobium/Agrobacterium group</taxon>
        <taxon>Agrobacterium</taxon>
    </lineage>
</organism>
<dbReference type="Pfam" id="PF12146">
    <property type="entry name" value="Hydrolase_4"/>
    <property type="match status" value="1"/>
</dbReference>
<dbReference type="SUPFAM" id="SSF53474">
    <property type="entry name" value="alpha/beta-Hydrolases"/>
    <property type="match status" value="1"/>
</dbReference>
<evidence type="ECO:0000313" key="3">
    <source>
        <dbReference type="Proteomes" id="UP000192140"/>
    </source>
</evidence>
<proteinExistence type="predicted"/>
<reference evidence="2" key="1">
    <citation type="submission" date="2016-01" db="EMBL/GenBank/DDBJ databases">
        <authorList>
            <person name="Regsiter A."/>
            <person name="william w."/>
        </authorList>
    </citation>
    <scope>NUCLEOTIDE SEQUENCE</scope>
    <source>
        <strain evidence="2">NCPPB 1641</strain>
    </source>
</reference>
<protein>
    <recommendedName>
        <fullName evidence="1">Serine aminopeptidase S33 domain-containing protein</fullName>
    </recommendedName>
</protein>
<dbReference type="RefSeq" id="WP_080853927.1">
    <property type="nucleotide sequence ID" value="NZ_LT009776.1"/>
</dbReference>
<evidence type="ECO:0000313" key="2">
    <source>
        <dbReference type="EMBL" id="CVI58149.1"/>
    </source>
</evidence>
<dbReference type="InterPro" id="IPR017208">
    <property type="entry name" value="UCP037442_abhydr"/>
</dbReference>
<dbReference type="InterPro" id="IPR029058">
    <property type="entry name" value="AB_hydrolase_fold"/>
</dbReference>
<feature type="domain" description="Serine aminopeptidase S33" evidence="1">
    <location>
        <begin position="34"/>
        <end position="136"/>
    </location>
</feature>
<dbReference type="Gene3D" id="3.40.50.1820">
    <property type="entry name" value="alpha/beta hydrolase"/>
    <property type="match status" value="1"/>
</dbReference>
<dbReference type="AlphaFoldDB" id="A0A1S7TU69"/>
<evidence type="ECO:0000259" key="1">
    <source>
        <dbReference type="Pfam" id="PF12146"/>
    </source>
</evidence>
<name>A0A1S7TU69_9HYPH</name>
<gene>
    <name evidence="2" type="ORF">AGR7A_Lc110087</name>
</gene>
<sequence>MTDIAESREIDIVSEGHRLAGRFFPPRGPARAHLVLHGATGVPARYYRAFATWAAAQGIGVLTYDYRDFGASRQRPVRESRATMADWGIADQTAAEAALCEIAPEGPLWLLGHSLGGLTFPFRRHDERLERVITIGSGFAHVSDHPWTYRPTVIAFWYLLGPVSTTLAGYLPGRRLLLGADLPAGIYWQWRRWCTSRDFFRRDIGKSLPEPDFSATRFDLRMMTMADDVVVPPAAVWRYADVFPQGSVNRRTLRPEEFGLTSLRHIEVMSERAAPAWPAILGLEETRTGKDVH</sequence>
<dbReference type="Proteomes" id="UP000192140">
    <property type="component" value="Unassembled WGS sequence"/>
</dbReference>
<comment type="caution">
    <text evidence="2">The sequence shown here is derived from an EMBL/GenBank/DDBJ whole genome shotgun (WGS) entry which is preliminary data.</text>
</comment>
<dbReference type="EMBL" id="FCNP01000032">
    <property type="protein sequence ID" value="CVI58149.1"/>
    <property type="molecule type" value="Genomic_DNA"/>
</dbReference>
<dbReference type="PIRSF" id="PIRSF037442">
    <property type="entry name" value="UCP037442_abhydr"/>
    <property type="match status" value="1"/>
</dbReference>
<dbReference type="InterPro" id="IPR022742">
    <property type="entry name" value="Hydrolase_4"/>
</dbReference>
<accession>A0A1S7TU69</accession>
<keyword evidence="3" id="KW-1185">Reference proteome</keyword>